<comment type="caution">
    <text evidence="3">The sequence shown here is derived from an EMBL/GenBank/DDBJ whole genome shotgun (WGS) entry which is preliminary data.</text>
</comment>
<proteinExistence type="predicted"/>
<dbReference type="InterPro" id="IPR032710">
    <property type="entry name" value="NTF2-like_dom_sf"/>
</dbReference>
<evidence type="ECO:0000256" key="1">
    <source>
        <dbReference type="SAM" id="Phobius"/>
    </source>
</evidence>
<feature type="domain" description="SnoaL-like" evidence="2">
    <location>
        <begin position="53"/>
        <end position="166"/>
    </location>
</feature>
<evidence type="ECO:0000259" key="2">
    <source>
        <dbReference type="Pfam" id="PF13474"/>
    </source>
</evidence>
<keyword evidence="1" id="KW-1133">Transmembrane helix</keyword>
<evidence type="ECO:0000313" key="4">
    <source>
        <dbReference type="Proteomes" id="UP001525890"/>
    </source>
</evidence>
<dbReference type="SUPFAM" id="SSF54427">
    <property type="entry name" value="NTF2-like"/>
    <property type="match status" value="1"/>
</dbReference>
<dbReference type="Proteomes" id="UP001525890">
    <property type="component" value="Unassembled WGS sequence"/>
</dbReference>
<dbReference type="EMBL" id="JAMXFF010000003">
    <property type="protein sequence ID" value="MCT7965391.1"/>
    <property type="molecule type" value="Genomic_DNA"/>
</dbReference>
<keyword evidence="4" id="KW-1185">Reference proteome</keyword>
<gene>
    <name evidence="3" type="ORF">NG799_03460</name>
</gene>
<dbReference type="Gene3D" id="3.10.450.50">
    <property type="match status" value="1"/>
</dbReference>
<sequence length="208" mass="23808">MKTQQQPHPFRGSTLFWTALLALPITFTMPESALGQQVNEQELQRILETRQIALDALNNRDFTSIEPYLHPAFTITTVDNQVFHTVSEFEAYWNEQFDGPIERLTMSLEGETIRTFLSPEIEVASGEALSTFYFRDGNEETMPLRWTAVLQKVQNTWTIQSLHFSANLLDNPVLNYTEKRGNLMAVGTSVAGVLVGSLLMFLLRRYMR</sequence>
<accession>A0ABT2MPD4</accession>
<organism evidence="3 4">
    <name type="scientific">Laspinema palackyanum D2a</name>
    <dbReference type="NCBI Taxonomy" id="2953684"/>
    <lineage>
        <taxon>Bacteria</taxon>
        <taxon>Bacillati</taxon>
        <taxon>Cyanobacteriota</taxon>
        <taxon>Cyanophyceae</taxon>
        <taxon>Oscillatoriophycideae</taxon>
        <taxon>Oscillatoriales</taxon>
        <taxon>Laspinemataceae</taxon>
        <taxon>Laspinema</taxon>
        <taxon>Laspinema palackyanum</taxon>
    </lineage>
</organism>
<reference evidence="3 4" key="1">
    <citation type="journal article" date="2022" name="Front. Microbiol.">
        <title>High genomic differentiation and limited gene flow indicate recent cryptic speciation within the genus Laspinema (cyanobacteria).</title>
        <authorList>
            <person name="Stanojkovic A."/>
            <person name="Skoupy S."/>
            <person name="Skaloud P."/>
            <person name="Dvorak P."/>
        </authorList>
    </citation>
    <scope>NUCLEOTIDE SEQUENCE [LARGE SCALE GENOMIC DNA]</scope>
    <source>
        <strain evidence="3 4">D2a</strain>
    </source>
</reference>
<dbReference type="RefSeq" id="WP_368005089.1">
    <property type="nucleotide sequence ID" value="NZ_JAMXFF010000003.1"/>
</dbReference>
<dbReference type="InterPro" id="IPR037401">
    <property type="entry name" value="SnoaL-like"/>
</dbReference>
<keyword evidence="1" id="KW-0812">Transmembrane</keyword>
<protein>
    <submittedName>
        <fullName evidence="3">Nuclear transport factor 2 family protein</fullName>
    </submittedName>
</protein>
<dbReference type="Pfam" id="PF13474">
    <property type="entry name" value="SnoaL_3"/>
    <property type="match status" value="1"/>
</dbReference>
<name>A0ABT2MPD4_9CYAN</name>
<keyword evidence="1" id="KW-0472">Membrane</keyword>
<evidence type="ECO:0000313" key="3">
    <source>
        <dbReference type="EMBL" id="MCT7965391.1"/>
    </source>
</evidence>
<feature type="transmembrane region" description="Helical" evidence="1">
    <location>
        <begin position="183"/>
        <end position="203"/>
    </location>
</feature>